<organism evidence="2 3">
    <name type="scientific">Schleiferia thermophila</name>
    <dbReference type="NCBI Taxonomy" id="884107"/>
    <lineage>
        <taxon>Bacteria</taxon>
        <taxon>Pseudomonadati</taxon>
        <taxon>Bacteroidota</taxon>
        <taxon>Flavobacteriia</taxon>
        <taxon>Flavobacteriales</taxon>
        <taxon>Schleiferiaceae</taxon>
        <taxon>Schleiferia</taxon>
    </lineage>
</organism>
<feature type="region of interest" description="Disordered" evidence="1">
    <location>
        <begin position="33"/>
        <end position="93"/>
    </location>
</feature>
<comment type="caution">
    <text evidence="2">The sequence shown here is derived from an EMBL/GenBank/DDBJ whole genome shotgun (WGS) entry which is preliminary data.</text>
</comment>
<accession>A0A368ZVL9</accession>
<dbReference type="AlphaFoldDB" id="A0A368ZVL9"/>
<name>A0A368ZVL9_9FLAO</name>
<evidence type="ECO:0000313" key="3">
    <source>
        <dbReference type="Proteomes" id="UP000253517"/>
    </source>
</evidence>
<evidence type="ECO:0000313" key="2">
    <source>
        <dbReference type="EMBL" id="RCX01005.1"/>
    </source>
</evidence>
<evidence type="ECO:0000256" key="1">
    <source>
        <dbReference type="SAM" id="MobiDB-lite"/>
    </source>
</evidence>
<gene>
    <name evidence="2" type="ORF">DES35_1107</name>
</gene>
<keyword evidence="3" id="KW-1185">Reference proteome</keyword>
<reference evidence="2 3" key="1">
    <citation type="submission" date="2018-07" db="EMBL/GenBank/DDBJ databases">
        <title>Genomic Encyclopedia of Type Strains, Phase IV (KMG-IV): sequencing the most valuable type-strain genomes for metagenomic binning, comparative biology and taxonomic classification.</title>
        <authorList>
            <person name="Goeker M."/>
        </authorList>
    </citation>
    <scope>NUCLEOTIDE SEQUENCE [LARGE SCALE GENOMIC DNA]</scope>
    <source>
        <strain evidence="2 3">DSM 21410</strain>
    </source>
</reference>
<sequence length="249" mass="25758">MHSERSWLTPYNYVQNNPVNLIDPTGMIDVDPDPPGGRLPEGNPNYGIPQFPEGGLEGPPQKIELPTKPTPEVPRGIDPSNIPSRTPADVPVETPAENKVDWGKVTSGTITAIGGGAAAVFGIMGIISGVASPAGVAGVTFGVPTMGLGMATMIDGFQGGKQSFPSGPLEATDIGFGGDGSMGQILDVFSGGFPRNAASALFMGYGLYNSNIGRAMLNPPLIAPQPPSGSMPYIAPRDNTNVAMPIIRF</sequence>
<evidence type="ECO:0008006" key="4">
    <source>
        <dbReference type="Google" id="ProtNLM"/>
    </source>
</evidence>
<proteinExistence type="predicted"/>
<protein>
    <recommendedName>
        <fullName evidence="4">RHS repeat-associated protein</fullName>
    </recommendedName>
</protein>
<dbReference type="EMBL" id="QPJS01000010">
    <property type="protein sequence ID" value="RCX01005.1"/>
    <property type="molecule type" value="Genomic_DNA"/>
</dbReference>
<dbReference type="Proteomes" id="UP000253517">
    <property type="component" value="Unassembled WGS sequence"/>
</dbReference>